<evidence type="ECO:0000256" key="1">
    <source>
        <dbReference type="SAM" id="MobiDB-lite"/>
    </source>
</evidence>
<feature type="region of interest" description="Disordered" evidence="1">
    <location>
        <begin position="196"/>
        <end position="220"/>
    </location>
</feature>
<feature type="compositionally biased region" description="Basic and acidic residues" evidence="1">
    <location>
        <begin position="237"/>
        <end position="249"/>
    </location>
</feature>
<dbReference type="EMBL" id="JAPWDQ010000012">
    <property type="protein sequence ID" value="KAJ5475051.1"/>
    <property type="molecule type" value="Genomic_DNA"/>
</dbReference>
<comment type="caution">
    <text evidence="2">The sequence shown here is derived from an EMBL/GenBank/DDBJ whole genome shotgun (WGS) entry which is preliminary data.</text>
</comment>
<dbReference type="GeneID" id="81627967"/>
<gene>
    <name evidence="2" type="ORF">N7539_008117</name>
</gene>
<reference evidence="2" key="2">
    <citation type="journal article" date="2023" name="IMA Fungus">
        <title>Comparative genomic study of the Penicillium genus elucidates a diverse pangenome and 15 lateral gene transfer events.</title>
        <authorList>
            <person name="Petersen C."/>
            <person name="Sorensen T."/>
            <person name="Nielsen M.R."/>
            <person name="Sondergaard T.E."/>
            <person name="Sorensen J.L."/>
            <person name="Fitzpatrick D.A."/>
            <person name="Frisvad J.C."/>
            <person name="Nielsen K.L."/>
        </authorList>
    </citation>
    <scope>NUCLEOTIDE SEQUENCE</scope>
    <source>
        <strain evidence="2">IBT 30728</strain>
    </source>
</reference>
<feature type="compositionally biased region" description="Polar residues" evidence="1">
    <location>
        <begin position="310"/>
        <end position="326"/>
    </location>
</feature>
<evidence type="ECO:0000313" key="3">
    <source>
        <dbReference type="Proteomes" id="UP001148312"/>
    </source>
</evidence>
<organism evidence="2 3">
    <name type="scientific">Penicillium diatomitis</name>
    <dbReference type="NCBI Taxonomy" id="2819901"/>
    <lineage>
        <taxon>Eukaryota</taxon>
        <taxon>Fungi</taxon>
        <taxon>Dikarya</taxon>
        <taxon>Ascomycota</taxon>
        <taxon>Pezizomycotina</taxon>
        <taxon>Eurotiomycetes</taxon>
        <taxon>Eurotiomycetidae</taxon>
        <taxon>Eurotiales</taxon>
        <taxon>Aspergillaceae</taxon>
        <taxon>Penicillium</taxon>
    </lineage>
</organism>
<feature type="region of interest" description="Disordered" evidence="1">
    <location>
        <begin position="294"/>
        <end position="506"/>
    </location>
</feature>
<dbReference type="Proteomes" id="UP001148312">
    <property type="component" value="Unassembled WGS sequence"/>
</dbReference>
<reference evidence="2" key="1">
    <citation type="submission" date="2022-12" db="EMBL/GenBank/DDBJ databases">
        <authorList>
            <person name="Petersen C."/>
        </authorList>
    </citation>
    <scope>NUCLEOTIDE SEQUENCE</scope>
    <source>
        <strain evidence="2">IBT 30728</strain>
    </source>
</reference>
<proteinExistence type="predicted"/>
<keyword evidence="3" id="KW-1185">Reference proteome</keyword>
<feature type="region of interest" description="Disordered" evidence="1">
    <location>
        <begin position="237"/>
        <end position="276"/>
    </location>
</feature>
<dbReference type="AlphaFoldDB" id="A0A9W9WTF7"/>
<dbReference type="RefSeq" id="XP_056786809.1">
    <property type="nucleotide sequence ID" value="XM_056937717.1"/>
</dbReference>
<evidence type="ECO:0000313" key="2">
    <source>
        <dbReference type="EMBL" id="KAJ5475051.1"/>
    </source>
</evidence>
<accession>A0A9W9WTF7</accession>
<sequence>MSIKTLRLEREYEKTIADSARLLDAERDRVRRMEYLLLQIDRDALRATLEQAHEQVAFLKESESETRHYLEEAISVVDSLSQVVNTAKSENQKLKELSALNTTSTNNSGLLAEKVQLSRELAHAKSKLERLETQDTAHQAVVSEKQALERHLNMLELHLENEKHSHERTRVKGAEQASQMTKLLSMVDELQNELAREQRANQQRERKDQQQNGGWEKERSVMEAKIETLKKQLRSAKDKLQEARNDLQQRRSIVRNAESDNAGPEPQKIPLQNGGPSSDFHEAGIVIATPGAVRVEDKTKKPSALPGDKSSFSMTPFLNRTGSTPSEAPISSDIDEEEVRQVLDDSAYPGSKPGVARKSEDGQASVDEQPEFIKPAGKPKATTAKAKAKAKGRGAKPTAANADRDKNPEPNRAVSKGAGETLEDSLNDGSVEQGQTKVKRRKLAQRDRSLFEDDEEDEELLGKPRKPLLGGGRQSVLAAPLSVGLSRGGGFGASRAFSPLKRDRTR</sequence>
<name>A0A9W9WTF7_9EURO</name>
<feature type="compositionally biased region" description="Polar residues" evidence="1">
    <location>
        <begin position="427"/>
        <end position="436"/>
    </location>
</feature>
<feature type="compositionally biased region" description="Low complexity" evidence="1">
    <location>
        <begin position="374"/>
        <end position="385"/>
    </location>
</feature>
<protein>
    <submittedName>
        <fullName evidence="2">Uncharacterized protein</fullName>
    </submittedName>
</protein>